<gene>
    <name evidence="1" type="ORF">SPM_000745</name>
</gene>
<dbReference type="AlphaFoldDB" id="A0AAI9X1N0"/>
<dbReference type="EMBL" id="AGBZ02000001">
    <property type="protein sequence ID" value="KAI93114.1"/>
    <property type="molecule type" value="Genomic_DNA"/>
</dbReference>
<dbReference type="Proteomes" id="UP000004057">
    <property type="component" value="Unassembled WGS sequence"/>
</dbReference>
<sequence>MKKILSLIGIVTIAGSAIPTVSAASIYHKQELINNDKNILQNNGFKNIEEIFEIFEKNQVKISEFKAAVLNLDKDKKEKFEAKFVNFINKFVNIYHLNTLNSLFDRINVVDGETDNYFIYENLFSQSIFNLIKSIIRTLDFNGASGSNYKHFVWTGNDILYYNSMCFLKDVIYLDDKIIEQIKPMNMFSSNDNIHMIVHEFGHALEFYISFKNEQRNLIKNGISWSTLFLNEDKMYYDIWPSDYLITYLAKEKNKKDESWENKKELAYSFLKSQYAQFNGEIEEPNLLSELINNTFDVLFKTPYYRDKGNDNCEFFAEAFAYWILATQEEKQTDNWKILNRFFTNEIINKYQIN</sequence>
<evidence type="ECO:0000313" key="2">
    <source>
        <dbReference type="Proteomes" id="UP000004057"/>
    </source>
</evidence>
<accession>A0AAI9X1N0</accession>
<organism evidence="1 2">
    <name type="scientific">Spiroplasma melliferum KC3</name>
    <dbReference type="NCBI Taxonomy" id="570509"/>
    <lineage>
        <taxon>Bacteria</taxon>
        <taxon>Bacillati</taxon>
        <taxon>Mycoplasmatota</taxon>
        <taxon>Mollicutes</taxon>
        <taxon>Entomoplasmatales</taxon>
        <taxon>Spiroplasmataceae</taxon>
        <taxon>Spiroplasma</taxon>
    </lineage>
</organism>
<protein>
    <submittedName>
        <fullName evidence="1">Uncharacterized protein</fullName>
    </submittedName>
</protein>
<name>A0AAI9X1N0_SPIME</name>
<proteinExistence type="predicted"/>
<dbReference type="RefSeq" id="WP_004027695.1">
    <property type="nucleotide sequence ID" value="NZ_AGBZ02000001.1"/>
</dbReference>
<evidence type="ECO:0000313" key="1">
    <source>
        <dbReference type="EMBL" id="KAI93114.1"/>
    </source>
</evidence>
<comment type="caution">
    <text evidence="1">The sequence shown here is derived from an EMBL/GenBank/DDBJ whole genome shotgun (WGS) entry which is preliminary data.</text>
</comment>
<reference evidence="1 2" key="1">
    <citation type="journal article" date="2012" name="J. Proteome Res.">
        <title>Application of Spiroplasma melliferum proteogenomic profiling for the discovery of virulence factors and pathogenicity mechanisms in host-associated spiroplasmas.</title>
        <authorList>
            <person name="Alexeev D."/>
            <person name="Kostrjukova E."/>
            <person name="Aliper A."/>
            <person name="Popenko A."/>
            <person name="Bazaleev N."/>
            <person name="Tyakht A."/>
            <person name="Selezneva O."/>
            <person name="Akopian T."/>
            <person name="Prichodko E."/>
            <person name="Kondratov I."/>
            <person name="Chukin M."/>
            <person name="Demina I."/>
            <person name="Galyamina M."/>
            <person name="Kamashev D."/>
            <person name="Vanyushkina A."/>
            <person name="Ladygina V."/>
            <person name="Levitskii S."/>
            <person name="Lazarev V."/>
            <person name="Govorun V."/>
        </authorList>
    </citation>
    <scope>NUCLEOTIDE SEQUENCE [LARGE SCALE GENOMIC DNA]</scope>
    <source>
        <strain evidence="1 2">KC3</strain>
    </source>
</reference>